<evidence type="ECO:0000313" key="4">
    <source>
        <dbReference type="Proteomes" id="UP000469185"/>
    </source>
</evidence>
<dbReference type="InterPro" id="IPR003593">
    <property type="entry name" value="AAA+_ATPase"/>
</dbReference>
<dbReference type="Gene3D" id="1.25.40.10">
    <property type="entry name" value="Tetratricopeptide repeat domain"/>
    <property type="match status" value="2"/>
</dbReference>
<dbReference type="Proteomes" id="UP000469185">
    <property type="component" value="Unassembled WGS sequence"/>
</dbReference>
<dbReference type="PANTHER" id="PTHR47691">
    <property type="entry name" value="REGULATOR-RELATED"/>
    <property type="match status" value="1"/>
</dbReference>
<gene>
    <name evidence="3" type="ORF">G1H11_22345</name>
</gene>
<dbReference type="InterPro" id="IPR019734">
    <property type="entry name" value="TPR_rpt"/>
</dbReference>
<comment type="caution">
    <text evidence="3">The sequence shown here is derived from an EMBL/GenBank/DDBJ whole genome shotgun (WGS) entry which is preliminary data.</text>
</comment>
<feature type="region of interest" description="Disordered" evidence="1">
    <location>
        <begin position="1"/>
        <end position="21"/>
    </location>
</feature>
<evidence type="ECO:0000259" key="2">
    <source>
        <dbReference type="SMART" id="SM00382"/>
    </source>
</evidence>
<feature type="domain" description="AAA+ ATPase" evidence="2">
    <location>
        <begin position="153"/>
        <end position="301"/>
    </location>
</feature>
<dbReference type="Gene3D" id="3.40.50.300">
    <property type="entry name" value="P-loop containing nucleotide triphosphate hydrolases"/>
    <property type="match status" value="1"/>
</dbReference>
<sequence>MRETADSAAGAGGGDAPSSRTWTLEDIAERLRSLRAEAGHPSYAEIANRIGRLRARRGVPASEQKPARATVYDCFRTDRRRLDTDLVVEIARALGADDAAAAGWAQACRVAQSQADAATVVTAYAALPSGVSTFVGRADALATILETSDHSPASAVFSIEGMPGSGKSQLAIEAARRLVERRRVADVLYADLRGFHPENPPADPAAVLAVFLRLLGVSSREIPSGVDQRLAEFRAQLRSTRRVVILDDAAGAAQVVPLLPGDSGSVVLITSRTQVAEAAGAVQIPLSTFTVDESIALLRGVAGTDVVDQDIASATELSEASGCLPLAVGLTATRVAARPGWSLSDHVQPLLQRRRSLRLDDAVGATLDLSYATLSSRAQRTLRLLAVHPCADLDEPAITALTGRDPHEAGADLRVLVAHHLVTQARPHRYSLHSLVRTYALDRSYDDDRPAEREVALERLYQHYLGMVWSAYSTAHAPTGRRNRQPPQHVVVSTLDESVTLPWLEANIDNVLTLAHHAPELNRPDLITHLAEGVSWWLNRYGRYRDARLLHQLALEVAVSRGERVSEARANLDLGQILVRLTEWDPAIIHLDRAQRAFEAMGDMYGASSAVNAMAIIEVHRGRLAEGIELFQRSAELSRAAGNGHGTATALDNTAIVLRRAGRLDEAEKYHRMALAEATRIGDRYMQATGLTNVSEVQLLLGRRDEALQSARRGLQLGKELSNMPTIAYGNDNIGNILSADGDYENALRHHREALALSHQTGDRHLEAGVLNNLGTDHHRMGDHGQARSHYDDAHALSTKIGDTFEEARALDGIGAVCAAQGAADDARQYWSEALAIFEQLGSPEAAQVRDRLAQLAVHKPDG</sequence>
<accession>A0A6N9YSM3</accession>
<keyword evidence="4" id="KW-1185">Reference proteome</keyword>
<dbReference type="InterPro" id="IPR011990">
    <property type="entry name" value="TPR-like_helical_dom_sf"/>
</dbReference>
<dbReference type="InterPro" id="IPR027417">
    <property type="entry name" value="P-loop_NTPase"/>
</dbReference>
<organism evidence="3 4">
    <name type="scientific">Phytoactinopolyspora alkaliphila</name>
    <dbReference type="NCBI Taxonomy" id="1783498"/>
    <lineage>
        <taxon>Bacteria</taxon>
        <taxon>Bacillati</taxon>
        <taxon>Actinomycetota</taxon>
        <taxon>Actinomycetes</taxon>
        <taxon>Jiangellales</taxon>
        <taxon>Jiangellaceae</taxon>
        <taxon>Phytoactinopolyspora</taxon>
    </lineage>
</organism>
<dbReference type="Pfam" id="PF13424">
    <property type="entry name" value="TPR_12"/>
    <property type="match status" value="2"/>
</dbReference>
<dbReference type="AlphaFoldDB" id="A0A6N9YSM3"/>
<evidence type="ECO:0000256" key="1">
    <source>
        <dbReference type="SAM" id="MobiDB-lite"/>
    </source>
</evidence>
<dbReference type="EMBL" id="JAAGOB010000015">
    <property type="protein sequence ID" value="NED98043.1"/>
    <property type="molecule type" value="Genomic_DNA"/>
</dbReference>
<dbReference type="SUPFAM" id="SSF52540">
    <property type="entry name" value="P-loop containing nucleoside triphosphate hydrolases"/>
    <property type="match status" value="1"/>
</dbReference>
<dbReference type="SMART" id="SM00028">
    <property type="entry name" value="TPR"/>
    <property type="match status" value="7"/>
</dbReference>
<name>A0A6N9YSM3_9ACTN</name>
<dbReference type="GO" id="GO:0043531">
    <property type="term" value="F:ADP binding"/>
    <property type="evidence" value="ECO:0007669"/>
    <property type="project" value="InterPro"/>
</dbReference>
<dbReference type="PANTHER" id="PTHR47691:SF3">
    <property type="entry name" value="HTH-TYPE TRANSCRIPTIONAL REGULATOR RV0890C-RELATED"/>
    <property type="match status" value="1"/>
</dbReference>
<proteinExistence type="predicted"/>
<dbReference type="RefSeq" id="WP_163820822.1">
    <property type="nucleotide sequence ID" value="NZ_JAAGOB010000015.1"/>
</dbReference>
<reference evidence="3 4" key="1">
    <citation type="submission" date="2020-02" db="EMBL/GenBank/DDBJ databases">
        <authorList>
            <person name="Li X.-J."/>
            <person name="Feng X.-M."/>
        </authorList>
    </citation>
    <scope>NUCLEOTIDE SEQUENCE [LARGE SCALE GENOMIC DNA]</scope>
    <source>
        <strain evidence="3 4">CGMCC 4.7225</strain>
    </source>
</reference>
<evidence type="ECO:0000313" key="3">
    <source>
        <dbReference type="EMBL" id="NED98043.1"/>
    </source>
</evidence>
<dbReference type="SUPFAM" id="SSF48452">
    <property type="entry name" value="TPR-like"/>
    <property type="match status" value="2"/>
</dbReference>
<protein>
    <submittedName>
        <fullName evidence="3">Tetratricopeptide repeat protein</fullName>
    </submittedName>
</protein>
<dbReference type="SMART" id="SM00382">
    <property type="entry name" value="AAA"/>
    <property type="match status" value="1"/>
</dbReference>